<dbReference type="InterPro" id="IPR056823">
    <property type="entry name" value="TEN-like_YD-shell"/>
</dbReference>
<feature type="region of interest" description="Disordered" evidence="2">
    <location>
        <begin position="1041"/>
        <end position="1068"/>
    </location>
</feature>
<evidence type="ECO:0000256" key="1">
    <source>
        <dbReference type="ARBA" id="ARBA00022737"/>
    </source>
</evidence>
<reference evidence="5" key="1">
    <citation type="submission" date="2020-03" db="EMBL/GenBank/DDBJ databases">
        <title>Molecular networking-based the target discovery of potent antiproliferative macrolactams: 5/6/7/16 polycyclic ansamycins and glycosylated trienomycin from Streptomyces cacaoi subsp. asoensis.</title>
        <authorList>
            <person name="Liu L.-L."/>
        </authorList>
    </citation>
    <scope>NUCLEOTIDE SEQUENCE [LARGE SCALE GENOMIC DNA]</scope>
    <source>
        <strain evidence="5">H2S5</strain>
    </source>
</reference>
<dbReference type="Proteomes" id="UP000502665">
    <property type="component" value="Chromosome"/>
</dbReference>
<feature type="compositionally biased region" description="Basic and acidic residues" evidence="2">
    <location>
        <begin position="50"/>
        <end position="61"/>
    </location>
</feature>
<feature type="compositionally biased region" description="Polar residues" evidence="2">
    <location>
        <begin position="1617"/>
        <end position="1636"/>
    </location>
</feature>
<evidence type="ECO:0000256" key="2">
    <source>
        <dbReference type="SAM" id="MobiDB-lite"/>
    </source>
</evidence>
<feature type="chain" id="PRO_5038510215" evidence="3">
    <location>
        <begin position="29"/>
        <end position="2124"/>
    </location>
</feature>
<evidence type="ECO:0000313" key="6">
    <source>
        <dbReference type="Proteomes" id="UP000502665"/>
    </source>
</evidence>
<keyword evidence="6" id="KW-1185">Reference proteome</keyword>
<dbReference type="InterPro" id="IPR022385">
    <property type="entry name" value="Rhs_assc_core"/>
</dbReference>
<protein>
    <submittedName>
        <fullName evidence="5">RHS repeat-associated core domain-containing protein</fullName>
    </submittedName>
</protein>
<dbReference type="InterPro" id="IPR050708">
    <property type="entry name" value="T6SS_VgrG/RHS"/>
</dbReference>
<dbReference type="Gene3D" id="2.180.10.10">
    <property type="entry name" value="RHS repeat-associated core"/>
    <property type="match status" value="1"/>
</dbReference>
<evidence type="ECO:0000259" key="4">
    <source>
        <dbReference type="Pfam" id="PF25023"/>
    </source>
</evidence>
<keyword evidence="1" id="KW-0677">Repeat</keyword>
<feature type="domain" description="Teneurin-like YD-shell" evidence="4">
    <location>
        <begin position="1626"/>
        <end position="1832"/>
    </location>
</feature>
<feature type="domain" description="Teneurin-like YD-shell" evidence="4">
    <location>
        <begin position="1247"/>
        <end position="1326"/>
    </location>
</feature>
<name>A0A6M4WTR9_9ACTN</name>
<feature type="signal peptide" evidence="3">
    <location>
        <begin position="1"/>
        <end position="28"/>
    </location>
</feature>
<evidence type="ECO:0000256" key="3">
    <source>
        <dbReference type="SAM" id="SignalP"/>
    </source>
</evidence>
<organism evidence="5 6">
    <name type="scientific">Streptomyces asoensis</name>
    <dbReference type="NCBI Taxonomy" id="249586"/>
    <lineage>
        <taxon>Bacteria</taxon>
        <taxon>Bacillati</taxon>
        <taxon>Actinomycetota</taxon>
        <taxon>Actinomycetes</taxon>
        <taxon>Kitasatosporales</taxon>
        <taxon>Streptomycetaceae</taxon>
        <taxon>Streptomyces</taxon>
    </lineage>
</organism>
<evidence type="ECO:0000313" key="5">
    <source>
        <dbReference type="EMBL" id="QJT01376.1"/>
    </source>
</evidence>
<keyword evidence="3" id="KW-0732">Signal</keyword>
<sequence>MSRYGARRWGGLISAALILGLLPANSVAAIPSSKGVESPKPKQPPTVAVKRMDVGSTDKRSNAARPWKAPKVTWPEAGTATVKLTPSESNSVAKKAGSLPVALAAAPRAQQLLSGTTPPTKATVQLADQKTARKAGVDGLLFSVTRADGSKSASTTSVQVDYNSFKGAYGGDWAARLRLVQLPACALTTPDKPACRAAEPLATTNDTKAGTLTATAPLSAASSTSTSVTVLAAAAAASGAGGDYKATSLQPSGSWTAGGATGGFSWSYPIEAPAVPGGLTPNVSLGYSSQAVDGRTSASNNQPSWIGDGWDWQPGYIERRYKSCEDDKDKSGATNTTKVGDQCWYNDNAVMSLGGKTIELVYDKTEGWHPADDSAEKVEKLTGATNGDDGTAGVDGKGEYWKVTTADGTQYFFGRNRLPGWSDNGTAADDPVTNSAWTTPVFGNHSGEPCYNSSFASGWCQQAWRWQLDYVVDPRGNAMAYYWSKESNNYGRNVSETTGKATVTPYVRGGWLDRIDYGLRDDAVYSGKAMGQVQFGVSSRCLSGCTFDEANATNWPDVPYDQYCKDGATECKDQYSPTFWSQKRLSTITTKILTGGVYKDVDTWTLAQDFPASGDGISTPMWLKSIQHSGKVGTTETLPAVTFTGVQKPNRVDKLGDGLAPFIRLRMSQVRTESGGTIGVDYYDPDCTATTLPPADGTNTTRCYPVKWPFEGETAKQDWFNIYPVKRVIEGDNLVESPDTVTEYTYVGGAKWVKGTDEFTKPKDRTYSVARGYGRVQTRKGAGLDARTLTESRYFRGIDGAEVEDSAGTAVTDREQFAGVVRETATYNGDGGALLSATSYTPWRSAATATRDRTEAELPALTAYHTGIAAEESRTTVTGGTRTTKTTRGFDTYGMVTQVSEHGDTSKTGSDTVVGDEKCTTTTYARNATGWILNAVSRAETVARLCNVTANRPDDVIDDVRISYDNAVFGVAPTKGLVTKTERINGTGTGYDVTSSVPSVCGTAKNQLCYDQYGRAQAAADAYGKITYTTYVPVTGENPTATTLTNPLGHATKTKLDPLRGQPTESTDANERVTSIAYDGLGRVSKVWLPTRSAASFPNAPNHSYAYLVRTDGPAVVTSKYLDHNSKYQTSYAFYDGLLRERQTQAASPDSAGRLVSESFYNTRGDAWRSSGTYFTTGTPEPVLVTGEETKYPSSTETVFDGAGRPTVVIARKFGDETKRTTTSYTGDTTTVVPPKGGTATTTVVDALGRTVELKQYTDAARTSSQSMRYHYDSQGRIDQITDASAAKWEYVYDVRGRKTDVVDPDTGESHTTYDQGDRVTDVTDARNVTLHTDYDALGRRTAVKKGTTTLSAWTYDAVAKGQPATTTRYIGDKAYTTEITEYNAYYQPLGTKVTVPDGLGVPAGSYEWFNFYDENTGLLKATEQPEIGDLPYEFVSTDYDTAGLLAGFNADSDPLISETVYDHYGRNTLLEYGEFGQHLRTTSVYDDHTGALTDAYTDRDTAPQRIEDSHYTYDPAGNITQITSNYGQDAARTTDTQCFNLDALTRITEAWTNTGSTCAAAPSGDVVGGQDPYWTSYSYDAVGNRKTETQHQTAAGPTADTVRTYAAPDTGKHNLPSVTQTGTDPRTESYSYTETGDTKTRTFKQGTTTTLNQELVWDDEDHLKTVTSNGQTTSYTYDTDGQRLTRTDSTGTTLYLPGGNELNVDKAGKATGTRYYGTDTQTLAMRTGGKLTFLLADHHGTTTTQVTADATQAITRRKTGIFGTPRGSQSAPWAGDKGFVGGTKDVDTGLTHLGAREYEPNTGRFISVDPILDPADSQQANGYTYAENSPVTLSDATGLMACASPDECGGGAQYGNNTPTKKSGGKALNDPSWGCNGCDGNSYDDGWWTTSGWSEAATGPELNPGLITVFPGVQVSKQWDGVREFKQELRDDLATTYCGLECVAGWITNPADSEQLSGGYQTLSLAKWRACGRMEGHCPKSISSLAEALGSATAMAMGVGGGGLRGPRPGPGMGGLPAQGTIAPGAVRFTQDNIKAQFSDGRSLQGLIDGLKSGKVGISEIPPIRVFQKDGKIYSLDNRRLYAAQQAGVNIRFVRASPAEVQRETPRKFTTENDGTSIVVRGK</sequence>
<feature type="region of interest" description="Disordered" evidence="2">
    <location>
        <begin position="1608"/>
        <end position="1638"/>
    </location>
</feature>
<gene>
    <name evidence="5" type="ORF">G9272_14475</name>
</gene>
<dbReference type="PANTHER" id="PTHR32305:SF17">
    <property type="entry name" value="TRNA NUCLEASE WAPA"/>
    <property type="match status" value="1"/>
</dbReference>
<dbReference type="EMBL" id="CP049838">
    <property type="protein sequence ID" value="QJT01376.1"/>
    <property type="molecule type" value="Genomic_DNA"/>
</dbReference>
<dbReference type="PANTHER" id="PTHR32305">
    <property type="match status" value="1"/>
</dbReference>
<dbReference type="NCBIfam" id="TIGR03696">
    <property type="entry name" value="Rhs_assc_core"/>
    <property type="match status" value="1"/>
</dbReference>
<feature type="region of interest" description="Disordered" evidence="2">
    <location>
        <begin position="31"/>
        <end position="67"/>
    </location>
</feature>
<dbReference type="NCBIfam" id="TIGR01643">
    <property type="entry name" value="YD_repeat_2x"/>
    <property type="match status" value="1"/>
</dbReference>
<proteinExistence type="predicted"/>
<dbReference type="InterPro" id="IPR006530">
    <property type="entry name" value="YD"/>
</dbReference>
<dbReference type="Pfam" id="PF25023">
    <property type="entry name" value="TEN_YD-shell"/>
    <property type="match status" value="2"/>
</dbReference>
<accession>A0A6M4WTR9</accession>